<protein>
    <recommendedName>
        <fullName evidence="2">Activator of Hsp90 ATPase homologue 1/2-like C-terminal domain-containing protein</fullName>
    </recommendedName>
</protein>
<dbReference type="EMBL" id="LJCR01000781">
    <property type="protein sequence ID" value="KPV51775.1"/>
    <property type="molecule type" value="Genomic_DNA"/>
</dbReference>
<dbReference type="InterPro" id="IPR023393">
    <property type="entry name" value="START-like_dom_sf"/>
</dbReference>
<dbReference type="CDD" id="cd07826">
    <property type="entry name" value="SRPBCC_CalC_Aha1-like_9"/>
    <property type="match status" value="1"/>
</dbReference>
<reference evidence="3 4" key="1">
    <citation type="submission" date="2015-09" db="EMBL/GenBank/DDBJ databases">
        <title>Draft genome sequence of Kouleothrix aurantiaca JCM 19913.</title>
        <authorList>
            <person name="Hemp J."/>
        </authorList>
    </citation>
    <scope>NUCLEOTIDE SEQUENCE [LARGE SCALE GENOMIC DNA]</scope>
    <source>
        <strain evidence="3 4">COM-B</strain>
    </source>
</reference>
<comment type="caution">
    <text evidence="3">The sequence shown here is derived from an EMBL/GenBank/DDBJ whole genome shotgun (WGS) entry which is preliminary data.</text>
</comment>
<dbReference type="Pfam" id="PF08327">
    <property type="entry name" value="AHSA1"/>
    <property type="match status" value="1"/>
</dbReference>
<proteinExistence type="inferred from homology"/>
<keyword evidence="4" id="KW-1185">Reference proteome</keyword>
<feature type="non-terminal residue" evidence="3">
    <location>
        <position position="159"/>
    </location>
</feature>
<organism evidence="3 4">
    <name type="scientific">Kouleothrix aurantiaca</name>
    <dbReference type="NCBI Taxonomy" id="186479"/>
    <lineage>
        <taxon>Bacteria</taxon>
        <taxon>Bacillati</taxon>
        <taxon>Chloroflexota</taxon>
        <taxon>Chloroflexia</taxon>
        <taxon>Chloroflexales</taxon>
        <taxon>Roseiflexineae</taxon>
        <taxon>Roseiflexaceae</taxon>
        <taxon>Kouleothrix</taxon>
    </lineage>
</organism>
<feature type="domain" description="Activator of Hsp90 ATPase homologue 1/2-like C-terminal" evidence="2">
    <location>
        <begin position="23"/>
        <end position="154"/>
    </location>
</feature>
<evidence type="ECO:0000259" key="2">
    <source>
        <dbReference type="Pfam" id="PF08327"/>
    </source>
</evidence>
<dbReference type="Proteomes" id="UP000050509">
    <property type="component" value="Unassembled WGS sequence"/>
</dbReference>
<dbReference type="SUPFAM" id="SSF55961">
    <property type="entry name" value="Bet v1-like"/>
    <property type="match status" value="1"/>
</dbReference>
<dbReference type="AlphaFoldDB" id="A0A0P9FFD7"/>
<accession>A0A0P9FFD7</accession>
<evidence type="ECO:0000313" key="3">
    <source>
        <dbReference type="EMBL" id="KPV51775.1"/>
    </source>
</evidence>
<sequence length="159" mass="17957">MHNPTRIAVAPDEPTVVITRTFDAPRALVWRAWTEPEHVRHWYGPSYLTFSVCEIDLQPGGRWRYVLRAPDGSEHGFGGEYREIVPPERLIYTEGYEGLPGHEYLVTLTFAEQDGTTTLTSHGAYQSFEDRDGHVASGMEGGMRETLDRLEAHLKAIEG</sequence>
<name>A0A0P9FFD7_9CHLR</name>
<gene>
    <name evidence="3" type="ORF">SE17_19295</name>
</gene>
<evidence type="ECO:0000256" key="1">
    <source>
        <dbReference type="ARBA" id="ARBA00006817"/>
    </source>
</evidence>
<dbReference type="Gene3D" id="3.30.530.20">
    <property type="match status" value="1"/>
</dbReference>
<dbReference type="InterPro" id="IPR013538">
    <property type="entry name" value="ASHA1/2-like_C"/>
</dbReference>
<evidence type="ECO:0000313" key="4">
    <source>
        <dbReference type="Proteomes" id="UP000050509"/>
    </source>
</evidence>
<comment type="similarity">
    <text evidence="1">Belongs to the AHA1 family.</text>
</comment>